<evidence type="ECO:0000313" key="6">
    <source>
        <dbReference type="EMBL" id="MBB5956488.1"/>
    </source>
</evidence>
<comment type="similarity">
    <text evidence="1">Belongs to the metallo-beta-lactamase superfamily.</text>
</comment>
<gene>
    <name evidence="6" type="ORF">FHS29_003074</name>
</gene>
<dbReference type="InterPro" id="IPR036866">
    <property type="entry name" value="RibonucZ/Hydroxyglut_hydro"/>
</dbReference>
<dbReference type="EMBL" id="JACHJN010000004">
    <property type="protein sequence ID" value="MBB5956488.1"/>
    <property type="molecule type" value="Genomic_DNA"/>
</dbReference>
<dbReference type="SUPFAM" id="SSF56281">
    <property type="entry name" value="Metallo-hydrolase/oxidoreductase"/>
    <property type="match status" value="1"/>
</dbReference>
<proteinExistence type="inferred from homology"/>
<dbReference type="GO" id="GO:0016787">
    <property type="term" value="F:hydrolase activity"/>
    <property type="evidence" value="ECO:0007669"/>
    <property type="project" value="UniProtKB-KW"/>
</dbReference>
<evidence type="ECO:0000256" key="1">
    <source>
        <dbReference type="ARBA" id="ARBA00007749"/>
    </source>
</evidence>
<evidence type="ECO:0000256" key="3">
    <source>
        <dbReference type="ARBA" id="ARBA00022801"/>
    </source>
</evidence>
<keyword evidence="3 6" id="KW-0378">Hydrolase</keyword>
<feature type="domain" description="Metallo-beta-lactamase" evidence="5">
    <location>
        <begin position="32"/>
        <end position="242"/>
    </location>
</feature>
<dbReference type="AlphaFoldDB" id="A0A841CJZ2"/>
<name>A0A841CJZ2_9PSEU</name>
<dbReference type="PANTHER" id="PTHR42978:SF3">
    <property type="entry name" value="BLR3078 PROTEIN"/>
    <property type="match status" value="1"/>
</dbReference>
<dbReference type="InterPro" id="IPR001279">
    <property type="entry name" value="Metallo-B-lactamas"/>
</dbReference>
<dbReference type="Proteomes" id="UP000547510">
    <property type="component" value="Unassembled WGS sequence"/>
</dbReference>
<dbReference type="InterPro" id="IPR051013">
    <property type="entry name" value="MBL_superfamily_lactonases"/>
</dbReference>
<sequence>MKVHHLNCGTMRPFSGKLVDGRASVLRRAELVCHCLLVETDDELVLVDTGMGLHDVRDPAATLPSRFRRLCQPVLSETETAWHQVRQLGHRPEDVRHVVLTHLDVDHAGGVRDFPGAKVHVLAEELADADNPRYSRAQFDGADWAPHEPTGERWFGFDGVRELRPDILLVPLIGHTRGHTGVAVDTGDRWLLHAGDAYFFHGEKDTPPTVTPGLKLMQQKMETIRELRLSNQDRLRELVRDHGDRVDVFCAHDVAELRHHQLHHAG</sequence>
<dbReference type="GO" id="GO:0046872">
    <property type="term" value="F:metal ion binding"/>
    <property type="evidence" value="ECO:0007669"/>
    <property type="project" value="UniProtKB-KW"/>
</dbReference>
<keyword evidence="7" id="KW-1185">Reference proteome</keyword>
<dbReference type="Gene3D" id="3.60.15.10">
    <property type="entry name" value="Ribonuclease Z/Hydroxyacylglutathione hydrolase-like"/>
    <property type="match status" value="1"/>
</dbReference>
<protein>
    <submittedName>
        <fullName evidence="6">Glyoxylase-like metal-dependent hydrolase (Beta-lactamase superfamily II)</fullName>
    </submittedName>
</protein>
<evidence type="ECO:0000256" key="4">
    <source>
        <dbReference type="ARBA" id="ARBA00022833"/>
    </source>
</evidence>
<evidence type="ECO:0000256" key="2">
    <source>
        <dbReference type="ARBA" id="ARBA00022723"/>
    </source>
</evidence>
<dbReference type="Pfam" id="PF00753">
    <property type="entry name" value="Lactamase_B"/>
    <property type="match status" value="1"/>
</dbReference>
<dbReference type="CDD" id="cd07742">
    <property type="entry name" value="metallo-hydrolase-like_MBL-fold"/>
    <property type="match status" value="1"/>
</dbReference>
<organism evidence="6 7">
    <name type="scientific">Saccharothrix tamanrassetensis</name>
    <dbReference type="NCBI Taxonomy" id="1051531"/>
    <lineage>
        <taxon>Bacteria</taxon>
        <taxon>Bacillati</taxon>
        <taxon>Actinomycetota</taxon>
        <taxon>Actinomycetes</taxon>
        <taxon>Pseudonocardiales</taxon>
        <taxon>Pseudonocardiaceae</taxon>
        <taxon>Saccharothrix</taxon>
    </lineage>
</organism>
<comment type="caution">
    <text evidence="6">The sequence shown here is derived from an EMBL/GenBank/DDBJ whole genome shotgun (WGS) entry which is preliminary data.</text>
</comment>
<reference evidence="6 7" key="1">
    <citation type="submission" date="2020-08" db="EMBL/GenBank/DDBJ databases">
        <title>Genomic Encyclopedia of Type Strains, Phase III (KMG-III): the genomes of soil and plant-associated and newly described type strains.</title>
        <authorList>
            <person name="Whitman W."/>
        </authorList>
    </citation>
    <scope>NUCLEOTIDE SEQUENCE [LARGE SCALE GENOMIC DNA]</scope>
    <source>
        <strain evidence="6 7">CECT 8640</strain>
    </source>
</reference>
<keyword evidence="2" id="KW-0479">Metal-binding</keyword>
<accession>A0A841CJZ2</accession>
<evidence type="ECO:0000259" key="5">
    <source>
        <dbReference type="SMART" id="SM00849"/>
    </source>
</evidence>
<dbReference type="PANTHER" id="PTHR42978">
    <property type="entry name" value="QUORUM-QUENCHING LACTONASE YTNP-RELATED-RELATED"/>
    <property type="match status" value="1"/>
</dbReference>
<dbReference type="RefSeq" id="WP_184691277.1">
    <property type="nucleotide sequence ID" value="NZ_JACHJN010000004.1"/>
</dbReference>
<keyword evidence="4" id="KW-0862">Zinc</keyword>
<evidence type="ECO:0000313" key="7">
    <source>
        <dbReference type="Proteomes" id="UP000547510"/>
    </source>
</evidence>
<dbReference type="SMART" id="SM00849">
    <property type="entry name" value="Lactamase_B"/>
    <property type="match status" value="1"/>
</dbReference>